<reference evidence="2" key="2">
    <citation type="submission" date="2019-12" db="EMBL/GenBank/DDBJ databases">
        <authorList>
            <person name="Studholme D.J."/>
            <person name="Sarris P."/>
        </authorList>
    </citation>
    <scope>NUCLEOTIDE SEQUENCE</scope>
    <source>
        <strain evidence="2">PFS-1207/04</strain>
        <tissue evidence="2">Leaf</tissue>
    </source>
</reference>
<dbReference type="AlphaFoldDB" id="A0A8S9GTT8"/>
<organism evidence="1">
    <name type="scientific">Brassica cretica</name>
    <name type="common">Mustard</name>
    <dbReference type="NCBI Taxonomy" id="69181"/>
    <lineage>
        <taxon>Eukaryota</taxon>
        <taxon>Viridiplantae</taxon>
        <taxon>Streptophyta</taxon>
        <taxon>Embryophyta</taxon>
        <taxon>Tracheophyta</taxon>
        <taxon>Spermatophyta</taxon>
        <taxon>Magnoliopsida</taxon>
        <taxon>eudicotyledons</taxon>
        <taxon>Gunneridae</taxon>
        <taxon>Pentapetalae</taxon>
        <taxon>rosids</taxon>
        <taxon>malvids</taxon>
        <taxon>Brassicales</taxon>
        <taxon>Brassicaceae</taxon>
        <taxon>Brassiceae</taxon>
        <taxon>Brassica</taxon>
    </lineage>
</organism>
<dbReference type="Proteomes" id="UP000266723">
    <property type="component" value="Unassembled WGS sequence"/>
</dbReference>
<dbReference type="EMBL" id="QGKV02000297">
    <property type="protein sequence ID" value="KAF3611316.1"/>
    <property type="molecule type" value="Genomic_DNA"/>
</dbReference>
<gene>
    <name evidence="2" type="ORF">DY000_02046352</name>
    <name evidence="1" type="ORF">F2Q70_00020562</name>
</gene>
<reference evidence="2 3" key="3">
    <citation type="journal article" date="2020" name="BMC Genomics">
        <title>Intraspecific diversification of the crop wild relative Brassica cretica Lam. using demographic model selection.</title>
        <authorList>
            <person name="Kioukis A."/>
            <person name="Michalopoulou V.A."/>
            <person name="Briers L."/>
            <person name="Pirintsos S."/>
            <person name="Studholme D.J."/>
            <person name="Pavlidis P."/>
            <person name="Sarris P.F."/>
        </authorList>
    </citation>
    <scope>NUCLEOTIDE SEQUENCE [LARGE SCALE GENOMIC DNA]</scope>
    <source>
        <strain evidence="3">cv. PFS-1207/04</strain>
        <strain evidence="2">PFS-1207/04</strain>
    </source>
</reference>
<sequence>MMQISSFGYDASQAARPRHGFNALGFQFRSSNQFRFQLERAETSSVGSGTRAVLRERELAEIVYRTREGRELSFGNGSWLRSSIGQEKAASCSCLDQDVNRLKLISGTLAVQADIAVSWN</sequence>
<dbReference type="EMBL" id="QGKY02001925">
    <property type="protein sequence ID" value="KAF2548969.1"/>
    <property type="molecule type" value="Genomic_DNA"/>
</dbReference>
<protein>
    <submittedName>
        <fullName evidence="1">Uncharacterized protein</fullName>
    </submittedName>
</protein>
<keyword evidence="3" id="KW-1185">Reference proteome</keyword>
<proteinExistence type="predicted"/>
<name>A0A8S9GTT8_BRACR</name>
<comment type="caution">
    <text evidence="1">The sequence shown here is derived from an EMBL/GenBank/DDBJ whole genome shotgun (WGS) entry which is preliminary data.</text>
</comment>
<evidence type="ECO:0000313" key="1">
    <source>
        <dbReference type="EMBL" id="KAF2548969.1"/>
    </source>
</evidence>
<reference evidence="1" key="1">
    <citation type="submission" date="2019-12" db="EMBL/GenBank/DDBJ databases">
        <title>Genome sequencing and annotation of Brassica cretica.</title>
        <authorList>
            <person name="Studholme D.J."/>
            <person name="Sarris P.F."/>
        </authorList>
    </citation>
    <scope>NUCLEOTIDE SEQUENCE</scope>
    <source>
        <strain evidence="1">PFS-102/07</strain>
        <tissue evidence="1">Leaf</tissue>
    </source>
</reference>
<evidence type="ECO:0000313" key="3">
    <source>
        <dbReference type="Proteomes" id="UP000266723"/>
    </source>
</evidence>
<accession>A0A8S9GTT8</accession>
<evidence type="ECO:0000313" key="2">
    <source>
        <dbReference type="EMBL" id="KAF3611316.1"/>
    </source>
</evidence>